<feature type="compositionally biased region" description="Polar residues" evidence="5">
    <location>
        <begin position="84"/>
        <end position="94"/>
    </location>
</feature>
<dbReference type="PANTHER" id="PTHR47793">
    <property type="entry name" value="HISTONE DEACETYLASE COMPLEX SUBUNIT CTI6"/>
    <property type="match status" value="1"/>
</dbReference>
<dbReference type="SMART" id="SM00249">
    <property type="entry name" value="PHD"/>
    <property type="match status" value="1"/>
</dbReference>
<name>A0A9Q5HWP5_SANBA</name>
<feature type="region of interest" description="Disordered" evidence="5">
    <location>
        <begin position="609"/>
        <end position="629"/>
    </location>
</feature>
<protein>
    <recommendedName>
        <fullName evidence="6">PHD-type domain-containing protein</fullName>
    </recommendedName>
</protein>
<dbReference type="GO" id="GO:0061188">
    <property type="term" value="P:negative regulation of rDNA heterochromatin formation"/>
    <property type="evidence" value="ECO:0007669"/>
    <property type="project" value="TreeGrafter"/>
</dbReference>
<keyword evidence="1" id="KW-0479">Metal-binding</keyword>
<dbReference type="GO" id="GO:0061186">
    <property type="term" value="P:negative regulation of silent mating-type cassette heterochromatin formation"/>
    <property type="evidence" value="ECO:0007669"/>
    <property type="project" value="TreeGrafter"/>
</dbReference>
<reference evidence="7" key="1">
    <citation type="submission" date="2016-06" db="EMBL/GenBank/DDBJ databases">
        <title>Draft Genome sequence of the fungus Inonotus baumii.</title>
        <authorList>
            <person name="Zhu H."/>
            <person name="Lin W."/>
        </authorList>
    </citation>
    <scope>NUCLEOTIDE SEQUENCE</scope>
    <source>
        <strain evidence="7">821</strain>
    </source>
</reference>
<dbReference type="PANTHER" id="PTHR47793:SF1">
    <property type="entry name" value="HISTONE DEACETYLASE COMPLEX SUBUNIT CTI6"/>
    <property type="match status" value="1"/>
</dbReference>
<dbReference type="AlphaFoldDB" id="A0A9Q5HWP5"/>
<dbReference type="InterPro" id="IPR053051">
    <property type="entry name" value="HDAC_complex_subunit"/>
</dbReference>
<dbReference type="EMBL" id="LNZH02000192">
    <property type="protein sequence ID" value="OCB87403.1"/>
    <property type="molecule type" value="Genomic_DNA"/>
</dbReference>
<feature type="region of interest" description="Disordered" evidence="5">
    <location>
        <begin position="1"/>
        <end position="152"/>
    </location>
</feature>
<dbReference type="PROSITE" id="PS01359">
    <property type="entry name" value="ZF_PHD_1"/>
    <property type="match status" value="1"/>
</dbReference>
<feature type="region of interest" description="Disordered" evidence="5">
    <location>
        <begin position="269"/>
        <end position="454"/>
    </location>
</feature>
<dbReference type="Gene3D" id="3.30.40.10">
    <property type="entry name" value="Zinc/RING finger domain, C3HC4 (zinc finger)"/>
    <property type="match status" value="1"/>
</dbReference>
<feature type="compositionally biased region" description="Polar residues" evidence="5">
    <location>
        <begin position="399"/>
        <end position="426"/>
    </location>
</feature>
<dbReference type="GO" id="GO:0008270">
    <property type="term" value="F:zinc ion binding"/>
    <property type="evidence" value="ECO:0007669"/>
    <property type="project" value="UniProtKB-KW"/>
</dbReference>
<dbReference type="PROSITE" id="PS50016">
    <property type="entry name" value="ZF_PHD_2"/>
    <property type="match status" value="1"/>
</dbReference>
<evidence type="ECO:0000313" key="7">
    <source>
        <dbReference type="EMBL" id="OCB87403.1"/>
    </source>
</evidence>
<dbReference type="SUPFAM" id="SSF57903">
    <property type="entry name" value="FYVE/PHD zinc finger"/>
    <property type="match status" value="1"/>
</dbReference>
<evidence type="ECO:0000256" key="3">
    <source>
        <dbReference type="ARBA" id="ARBA00022833"/>
    </source>
</evidence>
<proteinExistence type="predicted"/>
<evidence type="ECO:0000256" key="1">
    <source>
        <dbReference type="ARBA" id="ARBA00022723"/>
    </source>
</evidence>
<feature type="domain" description="PHD-type" evidence="6">
    <location>
        <begin position="146"/>
        <end position="200"/>
    </location>
</feature>
<dbReference type="OrthoDB" id="79252at2759"/>
<feature type="region of interest" description="Disordered" evidence="5">
    <location>
        <begin position="211"/>
        <end position="248"/>
    </location>
</feature>
<dbReference type="InterPro" id="IPR013083">
    <property type="entry name" value="Znf_RING/FYVE/PHD"/>
</dbReference>
<keyword evidence="2 4" id="KW-0863">Zinc-finger</keyword>
<evidence type="ECO:0000259" key="6">
    <source>
        <dbReference type="PROSITE" id="PS50016"/>
    </source>
</evidence>
<gene>
    <name evidence="7" type="ORF">A7U60_g5543</name>
</gene>
<dbReference type="InterPro" id="IPR019786">
    <property type="entry name" value="Zinc_finger_PHD-type_CS"/>
</dbReference>
<dbReference type="InterPro" id="IPR011011">
    <property type="entry name" value="Znf_FYVE_PHD"/>
</dbReference>
<feature type="compositionally biased region" description="Low complexity" evidence="5">
    <location>
        <begin position="617"/>
        <end position="628"/>
    </location>
</feature>
<feature type="compositionally biased region" description="Basic residues" evidence="5">
    <location>
        <begin position="8"/>
        <end position="17"/>
    </location>
</feature>
<dbReference type="Proteomes" id="UP000757232">
    <property type="component" value="Unassembled WGS sequence"/>
</dbReference>
<dbReference type="GO" id="GO:0033698">
    <property type="term" value="C:Rpd3L complex"/>
    <property type="evidence" value="ECO:0007669"/>
    <property type="project" value="TreeGrafter"/>
</dbReference>
<feature type="compositionally biased region" description="Low complexity" evidence="5">
    <location>
        <begin position="18"/>
        <end position="32"/>
    </location>
</feature>
<evidence type="ECO:0000256" key="5">
    <source>
        <dbReference type="SAM" id="MobiDB-lite"/>
    </source>
</evidence>
<dbReference type="InterPro" id="IPR019787">
    <property type="entry name" value="Znf_PHD-finger"/>
</dbReference>
<feature type="compositionally biased region" description="Low complexity" evidence="5">
    <location>
        <begin position="437"/>
        <end position="454"/>
    </location>
</feature>
<dbReference type="GO" id="GO:0070210">
    <property type="term" value="C:Rpd3L-Expanded complex"/>
    <property type="evidence" value="ECO:0007669"/>
    <property type="project" value="TreeGrafter"/>
</dbReference>
<dbReference type="Pfam" id="PF20826">
    <property type="entry name" value="PHD_5"/>
    <property type="match status" value="1"/>
</dbReference>
<dbReference type="InterPro" id="IPR001965">
    <property type="entry name" value="Znf_PHD"/>
</dbReference>
<evidence type="ECO:0000256" key="2">
    <source>
        <dbReference type="ARBA" id="ARBA00022771"/>
    </source>
</evidence>
<evidence type="ECO:0000313" key="8">
    <source>
        <dbReference type="Proteomes" id="UP000757232"/>
    </source>
</evidence>
<feature type="compositionally biased region" description="Low complexity" evidence="5">
    <location>
        <begin position="43"/>
        <end position="59"/>
    </location>
</feature>
<feature type="compositionally biased region" description="Acidic residues" evidence="5">
    <location>
        <begin position="133"/>
        <end position="144"/>
    </location>
</feature>
<feature type="compositionally biased region" description="Pro residues" evidence="5">
    <location>
        <begin position="350"/>
        <end position="360"/>
    </location>
</feature>
<sequence length="714" mass="76631">MAPASPKDKRRSTRRSAHSSSKSSGSSGSPSPDAAPLPPPPVSADNARSVASSSSASTSRGKRVKDDSDDTQAPPPASPHKRNNSLASTVNGANTAPPIASKRTKRKGKDAAPVDDGTDAASADAVDSRVPEPTDDGEKVEEDGGVTRCVCDGLDDDADAPDFMIQCEQCMAWQHGPCMGFAQESEIPEGNYYCEQCKPEDHVELLKKLARRQRQSSEKSVHASHKSRTSRSHSPTHFLKPAKRRNTMNSRDAAYEENLQELLDATAAEAMPDTDTPGKEGAESVAKTEEPYEEITDIIPGGRKKRKRVDDDNMPAKRKRSASVASDGHGSTVAGQDKPEATTPITTALLPPPPPPPPPAVGKSRARRGGGRKSAVPRESPAMADGEEAIVPPTKKHPNQYTYRTKSANGQSRRAPQSNNGQNQQSTHDHGTRRNAHNASSNGPSGPGSKNNHNAYYNNVQLPMFTSWGLPDYLAHLQSILPSDVPPPLHIRGSTSFIRDDFGEATATSTATSVTVTVSAEASNGGTRGSMGPFGSEVIEMQTAQMANVLANATESVTERGVKVKWPAKRMSVSDMNKRVRALVEWVGREQALALDRDRRKIALKKAVQTHSQSIRPSSTTLTPSVVSDEPASMAIDGTALTDSPKQEQSSEPEQVHSETAQYLMSLNSSGPVTKRPSTSKMMEELMEELISFQERFGPGVKGQARERRVAVLS</sequence>
<comment type="caution">
    <text evidence="7">The sequence shown here is derived from an EMBL/GenBank/DDBJ whole genome shotgun (WGS) entry which is preliminary data.</text>
</comment>
<accession>A0A9Q5HWP5</accession>
<feature type="compositionally biased region" description="Basic and acidic residues" evidence="5">
    <location>
        <begin position="276"/>
        <end position="290"/>
    </location>
</feature>
<feature type="compositionally biased region" description="Basic residues" evidence="5">
    <location>
        <begin position="222"/>
        <end position="231"/>
    </location>
</feature>
<keyword evidence="8" id="KW-1185">Reference proteome</keyword>
<feature type="compositionally biased region" description="Pro residues" evidence="5">
    <location>
        <begin position="33"/>
        <end position="42"/>
    </location>
</feature>
<evidence type="ECO:0000256" key="4">
    <source>
        <dbReference type="PROSITE-ProRule" id="PRU00146"/>
    </source>
</evidence>
<organism evidence="7 8">
    <name type="scientific">Sanghuangporus baumii</name>
    <name type="common">Phellinus baumii</name>
    <dbReference type="NCBI Taxonomy" id="108892"/>
    <lineage>
        <taxon>Eukaryota</taxon>
        <taxon>Fungi</taxon>
        <taxon>Dikarya</taxon>
        <taxon>Basidiomycota</taxon>
        <taxon>Agaricomycotina</taxon>
        <taxon>Agaricomycetes</taxon>
        <taxon>Hymenochaetales</taxon>
        <taxon>Hymenochaetaceae</taxon>
        <taxon>Sanghuangporus</taxon>
    </lineage>
</organism>
<keyword evidence="3" id="KW-0862">Zinc</keyword>